<dbReference type="InterPro" id="IPR014937">
    <property type="entry name" value="DUF1810"/>
</dbReference>
<dbReference type="Proteomes" id="UP000078387">
    <property type="component" value="Unassembled WGS sequence"/>
</dbReference>
<dbReference type="VEuPathDB" id="AmoebaDB:KM1_096530"/>
<dbReference type="Gene3D" id="1.25.40.380">
    <property type="entry name" value="Protein of unknown function DUF1810"/>
    <property type="match status" value="1"/>
</dbReference>
<dbReference type="VEuPathDB" id="AmoebaDB:EHI7A_047380"/>
<dbReference type="AlphaFoldDB" id="A0A5K1U4K6"/>
<dbReference type="SUPFAM" id="SSF140736">
    <property type="entry name" value="Rv1873-like"/>
    <property type="match status" value="1"/>
</dbReference>
<evidence type="ECO:0000313" key="2">
    <source>
        <dbReference type="Proteomes" id="UP000078387"/>
    </source>
</evidence>
<organism evidence="1 2">
    <name type="scientific">Entamoeba histolytica</name>
    <dbReference type="NCBI Taxonomy" id="5759"/>
    <lineage>
        <taxon>Eukaryota</taxon>
        <taxon>Amoebozoa</taxon>
        <taxon>Evosea</taxon>
        <taxon>Archamoebae</taxon>
        <taxon>Mastigamoebida</taxon>
        <taxon>Entamoebidae</taxon>
        <taxon>Entamoeba</taxon>
    </lineage>
</organism>
<comment type="caution">
    <text evidence="1">The sequence shown here is derived from an EMBL/GenBank/DDBJ whole genome shotgun (WGS) entry which is preliminary data.</text>
</comment>
<proteinExistence type="predicted"/>
<reference evidence="1 2" key="1">
    <citation type="submission" date="2016-05" db="EMBL/GenBank/DDBJ databases">
        <title>First whole genome sequencing of Entamoeba histolytica HM1:IMSS-clone-6.</title>
        <authorList>
            <person name="Mukherjee Avik.K."/>
            <person name="Izumyama S."/>
            <person name="Nakada-Tsukui K."/>
            <person name="Nozaki T."/>
        </authorList>
    </citation>
    <scope>NUCLEOTIDE SEQUENCE [LARGE SCALE GENOMIC DNA]</scope>
    <source>
        <strain evidence="1 2">HM1:IMSS clone 6</strain>
    </source>
</reference>
<dbReference type="EMBL" id="BDEQ01000001">
    <property type="protein sequence ID" value="GAT99501.1"/>
    <property type="molecule type" value="Genomic_DNA"/>
</dbReference>
<dbReference type="InterPro" id="IPR036287">
    <property type="entry name" value="Rv1873-like_sf"/>
</dbReference>
<dbReference type="VEuPathDB" id="AmoebaDB:EHI5A_081810"/>
<evidence type="ECO:0000313" key="1">
    <source>
        <dbReference type="EMBL" id="GAT99501.1"/>
    </source>
</evidence>
<dbReference type="VEuPathDB" id="AmoebaDB:EHI8A_049320"/>
<protein>
    <recommendedName>
        <fullName evidence="3">Calpastatin</fullName>
    </recommendedName>
</protein>
<dbReference type="Pfam" id="PF08837">
    <property type="entry name" value="DUF1810"/>
    <property type="match status" value="1"/>
</dbReference>
<evidence type="ECO:0008006" key="3">
    <source>
        <dbReference type="Google" id="ProtNLM"/>
    </source>
</evidence>
<accession>A0A5K1U4K6</accession>
<name>A0A5K1U4K6_ENTHI</name>
<dbReference type="VEuPathDB" id="AmoebaDB:EHI_072640"/>
<dbReference type="OMA" id="LKFHSSM"/>
<gene>
    <name evidence="1" type="ORF">CL6EHI_072640</name>
</gene>
<sequence length="159" mass="18690">MSNQITDDPFNLQRFIDGQETGFTPQYHAQTFSTALKEVKNGKKVTHWIWYVFPVIQGLWGGRNNDLYNIQTLDEAKAYLKHPILSSRLRDITIALLNQKHTLYPINIFGYKDVHKVLSCMTLFYYVSKDKLFKDVIDKYYKGKFHQETLTILEHLSIL</sequence>